<keyword evidence="2" id="KW-1185">Reference proteome</keyword>
<gene>
    <name evidence="1" type="ORF">AVEN_125872_1</name>
</gene>
<dbReference type="AlphaFoldDB" id="A0A4Y2F3A1"/>
<name>A0A4Y2F3A1_ARAVE</name>
<proteinExistence type="predicted"/>
<reference evidence="1 2" key="1">
    <citation type="journal article" date="2019" name="Sci. Rep.">
        <title>Orb-weaving spider Araneus ventricosus genome elucidates the spidroin gene catalogue.</title>
        <authorList>
            <person name="Kono N."/>
            <person name="Nakamura H."/>
            <person name="Ohtoshi R."/>
            <person name="Moran D.A.P."/>
            <person name="Shinohara A."/>
            <person name="Yoshida Y."/>
            <person name="Fujiwara M."/>
            <person name="Mori M."/>
            <person name="Tomita M."/>
            <person name="Arakawa K."/>
        </authorList>
    </citation>
    <scope>NUCLEOTIDE SEQUENCE [LARGE SCALE GENOMIC DNA]</scope>
</reference>
<dbReference type="Proteomes" id="UP000499080">
    <property type="component" value="Unassembled WGS sequence"/>
</dbReference>
<comment type="caution">
    <text evidence="1">The sequence shown here is derived from an EMBL/GenBank/DDBJ whole genome shotgun (WGS) entry which is preliminary data.</text>
</comment>
<organism evidence="1 2">
    <name type="scientific">Araneus ventricosus</name>
    <name type="common">Orbweaver spider</name>
    <name type="synonym">Epeira ventricosa</name>
    <dbReference type="NCBI Taxonomy" id="182803"/>
    <lineage>
        <taxon>Eukaryota</taxon>
        <taxon>Metazoa</taxon>
        <taxon>Ecdysozoa</taxon>
        <taxon>Arthropoda</taxon>
        <taxon>Chelicerata</taxon>
        <taxon>Arachnida</taxon>
        <taxon>Araneae</taxon>
        <taxon>Araneomorphae</taxon>
        <taxon>Entelegynae</taxon>
        <taxon>Araneoidea</taxon>
        <taxon>Araneidae</taxon>
        <taxon>Araneus</taxon>
    </lineage>
</organism>
<dbReference type="EMBL" id="BGPR01000796">
    <property type="protein sequence ID" value="GBM35883.1"/>
    <property type="molecule type" value="Genomic_DNA"/>
</dbReference>
<accession>A0A4Y2F3A1</accession>
<evidence type="ECO:0000313" key="2">
    <source>
        <dbReference type="Proteomes" id="UP000499080"/>
    </source>
</evidence>
<sequence length="104" mass="12150">MRHRDLILDELQDFPHHFQDILRNSLLLLNHKLHGTQYHRHLKLRNIPMSNLRLSIVHCFFRCSWTQGRLDESNIIGRVEKNAVFPHIPTAAICASFFGGDRPG</sequence>
<evidence type="ECO:0000313" key="1">
    <source>
        <dbReference type="EMBL" id="GBM35883.1"/>
    </source>
</evidence>
<protein>
    <submittedName>
        <fullName evidence="1">Uncharacterized protein</fullName>
    </submittedName>
</protein>